<comment type="caution">
    <text evidence="2">The sequence shown here is derived from an EMBL/GenBank/DDBJ whole genome shotgun (WGS) entry which is preliminary data.</text>
</comment>
<reference evidence="2 3" key="1">
    <citation type="journal article" date="2019" name="Int. J. Syst. Evol. Microbiol.">
        <title>The Global Catalogue of Microorganisms (GCM) 10K type strain sequencing project: providing services to taxonomists for standard genome sequencing and annotation.</title>
        <authorList>
            <consortium name="The Broad Institute Genomics Platform"/>
            <consortium name="The Broad Institute Genome Sequencing Center for Infectious Disease"/>
            <person name="Wu L."/>
            <person name="Ma J."/>
        </authorList>
    </citation>
    <scope>NUCLEOTIDE SEQUENCE [LARGE SCALE GENOMIC DNA]</scope>
    <source>
        <strain evidence="2 3">CGMCC 1.10593</strain>
    </source>
</reference>
<sequence length="103" mass="11344">MIFGLADAVCRNEAPPSLYEITQQCRRWAAGNLQASEILPFRYEVLTRVRNAAWALSPIFTLIVVPLSLLSVTVAYGGLFFAASMAGAVYARLVPLGCRLLRR</sequence>
<dbReference type="AlphaFoldDB" id="A0ABD6DC57"/>
<evidence type="ECO:0000313" key="2">
    <source>
        <dbReference type="EMBL" id="MFD1643618.1"/>
    </source>
</evidence>
<dbReference type="RefSeq" id="WP_256397602.1">
    <property type="nucleotide sequence ID" value="NZ_JANHDJ010000008.1"/>
</dbReference>
<keyword evidence="1" id="KW-0812">Transmembrane</keyword>
<protein>
    <submittedName>
        <fullName evidence="2">Uncharacterized protein</fullName>
    </submittedName>
</protein>
<proteinExistence type="predicted"/>
<keyword evidence="1" id="KW-1133">Transmembrane helix</keyword>
<feature type="transmembrane region" description="Helical" evidence="1">
    <location>
        <begin position="75"/>
        <end position="94"/>
    </location>
</feature>
<evidence type="ECO:0000313" key="3">
    <source>
        <dbReference type="Proteomes" id="UP001597052"/>
    </source>
</evidence>
<keyword evidence="3" id="KW-1185">Reference proteome</keyword>
<organism evidence="2 3">
    <name type="scientific">Halohasta litorea</name>
    <dbReference type="NCBI Taxonomy" id="869891"/>
    <lineage>
        <taxon>Archaea</taxon>
        <taxon>Methanobacteriati</taxon>
        <taxon>Methanobacteriota</taxon>
        <taxon>Stenosarchaea group</taxon>
        <taxon>Halobacteria</taxon>
        <taxon>Halobacteriales</taxon>
        <taxon>Haloferacaceae</taxon>
        <taxon>Halohasta</taxon>
    </lineage>
</organism>
<evidence type="ECO:0000256" key="1">
    <source>
        <dbReference type="SAM" id="Phobius"/>
    </source>
</evidence>
<accession>A0ABD6DC57</accession>
<feature type="transmembrane region" description="Helical" evidence="1">
    <location>
        <begin position="52"/>
        <end position="69"/>
    </location>
</feature>
<dbReference type="EMBL" id="JBHUDM010000006">
    <property type="protein sequence ID" value="MFD1643618.1"/>
    <property type="molecule type" value="Genomic_DNA"/>
</dbReference>
<dbReference type="Proteomes" id="UP001597052">
    <property type="component" value="Unassembled WGS sequence"/>
</dbReference>
<keyword evidence="1" id="KW-0472">Membrane</keyword>
<name>A0ABD6DC57_9EURY</name>
<gene>
    <name evidence="2" type="ORF">ACFSBW_17240</name>
</gene>